<dbReference type="PANTHER" id="PTHR36920">
    <property type="match status" value="1"/>
</dbReference>
<dbReference type="InterPro" id="IPR011250">
    <property type="entry name" value="OMP/PagP_B-barrel"/>
</dbReference>
<organism evidence="2 3">
    <name type="scientific">Alkanindiges hydrocarboniclasticus</name>
    <dbReference type="NCBI Taxonomy" id="1907941"/>
    <lineage>
        <taxon>Bacteria</taxon>
        <taxon>Pseudomonadati</taxon>
        <taxon>Pseudomonadota</taxon>
        <taxon>Gammaproteobacteria</taxon>
        <taxon>Moraxellales</taxon>
        <taxon>Moraxellaceae</taxon>
        <taxon>Alkanindiges</taxon>
    </lineage>
</organism>
<dbReference type="PANTHER" id="PTHR36920:SF1">
    <property type="entry name" value="OUTER MEMBRANE PROTEIN W"/>
    <property type="match status" value="1"/>
</dbReference>
<dbReference type="Proteomes" id="UP000192132">
    <property type="component" value="Unassembled WGS sequence"/>
</dbReference>
<dbReference type="GO" id="GO:0055085">
    <property type="term" value="P:transmembrane transport"/>
    <property type="evidence" value="ECO:0007669"/>
    <property type="project" value="TreeGrafter"/>
</dbReference>
<dbReference type="InterPro" id="IPR005618">
    <property type="entry name" value="OMPW"/>
</dbReference>
<dbReference type="Pfam" id="PF03922">
    <property type="entry name" value="OmpW"/>
    <property type="match status" value="2"/>
</dbReference>
<keyword evidence="1" id="KW-0732">Signal</keyword>
<reference evidence="2 3" key="1">
    <citation type="submission" date="2016-10" db="EMBL/GenBank/DDBJ databases">
        <title>Draft Genome sequence of Alkanindiges sp. strain H1.</title>
        <authorList>
            <person name="Subhash Y."/>
            <person name="Lee S."/>
        </authorList>
    </citation>
    <scope>NUCLEOTIDE SEQUENCE [LARGE SCALE GENOMIC DNA]</scope>
    <source>
        <strain evidence="2 3">H1</strain>
    </source>
</reference>
<dbReference type="OrthoDB" id="9807574at2"/>
<dbReference type="EMBL" id="MLCN01000008">
    <property type="protein sequence ID" value="ONG41664.1"/>
    <property type="molecule type" value="Genomic_DNA"/>
</dbReference>
<dbReference type="RefSeq" id="WP_076877419.1">
    <property type="nucleotide sequence ID" value="NZ_MLCN01000008.1"/>
</dbReference>
<gene>
    <name evidence="2" type="ORF">BKE30_04395</name>
</gene>
<evidence type="ECO:0000313" key="2">
    <source>
        <dbReference type="EMBL" id="ONG41664.1"/>
    </source>
</evidence>
<accession>A0A1S8CXA9</accession>
<name>A0A1S8CXA9_9GAMM</name>
<dbReference type="STRING" id="1907941.BKE30_04395"/>
<evidence type="ECO:0000256" key="1">
    <source>
        <dbReference type="SAM" id="SignalP"/>
    </source>
</evidence>
<keyword evidence="3" id="KW-1185">Reference proteome</keyword>
<evidence type="ECO:0000313" key="3">
    <source>
        <dbReference type="Proteomes" id="UP000192132"/>
    </source>
</evidence>
<dbReference type="AlphaFoldDB" id="A0A1S8CXA9"/>
<comment type="caution">
    <text evidence="2">The sequence shown here is derived from an EMBL/GenBank/DDBJ whole genome shotgun (WGS) entry which is preliminary data.</text>
</comment>
<dbReference type="SUPFAM" id="SSF56925">
    <property type="entry name" value="OMPA-like"/>
    <property type="match status" value="1"/>
</dbReference>
<dbReference type="GO" id="GO:0019867">
    <property type="term" value="C:outer membrane"/>
    <property type="evidence" value="ECO:0007669"/>
    <property type="project" value="InterPro"/>
</dbReference>
<feature type="chain" id="PRO_5012300696" description="OmpW family protein" evidence="1">
    <location>
        <begin position="22"/>
        <end position="353"/>
    </location>
</feature>
<dbReference type="Gene3D" id="2.40.160.20">
    <property type="match status" value="1"/>
</dbReference>
<sequence>MKFKKFMIPVLGVLIPHGAFADSSLFSIKDGDGFKRFAVSAGWLHVMPQGKPNNLGNKTVIPEGYEAGVGRIRLSDITENAVDKNGLTALLGLLDDTQITGGYLPDLGLKANVYGLEQWQSPNTGLEAQDVDTLGLVFNYYFTDHVSVELVGGIPPKVDLKGIGNVTAPLSTHTSVLGLADLDLQKDLQITNLDSYDTAASVRAWTPAVTLQYHFGQTGINKFRPYIGIGAMYAWFDDIKLNKGIEGDLIAAGHQIQNVLDGKAGAALSGETSSANPYVKVKADTGIAPFATAGFSYDFNDRWFSTASVSYAALNNKAKILVISDKDQSELIRSETKVDINPVITYLGIGYRF</sequence>
<protein>
    <recommendedName>
        <fullName evidence="4">OmpW family protein</fullName>
    </recommendedName>
</protein>
<proteinExistence type="predicted"/>
<evidence type="ECO:0008006" key="4">
    <source>
        <dbReference type="Google" id="ProtNLM"/>
    </source>
</evidence>
<feature type="signal peptide" evidence="1">
    <location>
        <begin position="1"/>
        <end position="21"/>
    </location>
</feature>